<sequence>MKNAKKHLRAYGVIAIAIIASALILEMSGVLGTSQALACPTGWNC</sequence>
<name>A0ABY1PMK4_9HYPH</name>
<evidence type="ECO:0000313" key="2">
    <source>
        <dbReference type="Proteomes" id="UP001157914"/>
    </source>
</evidence>
<keyword evidence="2" id="KW-1185">Reference proteome</keyword>
<gene>
    <name evidence="1" type="ORF">SAMN06265374_0144</name>
</gene>
<reference evidence="1 2" key="1">
    <citation type="submission" date="2017-05" db="EMBL/GenBank/DDBJ databases">
        <authorList>
            <person name="Varghese N."/>
            <person name="Submissions S."/>
        </authorList>
    </citation>
    <scope>NUCLEOTIDE SEQUENCE [LARGE SCALE GENOMIC DNA]</scope>
    <source>
        <strain evidence="1 2">DSM 15949</strain>
    </source>
</reference>
<protein>
    <recommendedName>
        <fullName evidence="3">Heme A synthase</fullName>
    </recommendedName>
</protein>
<comment type="caution">
    <text evidence="1">The sequence shown here is derived from an EMBL/GenBank/DDBJ whole genome shotgun (WGS) entry which is preliminary data.</text>
</comment>
<evidence type="ECO:0000313" key="1">
    <source>
        <dbReference type="EMBL" id="SMP37486.1"/>
    </source>
</evidence>
<evidence type="ECO:0008006" key="3">
    <source>
        <dbReference type="Google" id="ProtNLM"/>
    </source>
</evidence>
<dbReference type="Proteomes" id="UP001157914">
    <property type="component" value="Unassembled WGS sequence"/>
</dbReference>
<dbReference type="EMBL" id="FXTT01000015">
    <property type="protein sequence ID" value="SMP37486.1"/>
    <property type="molecule type" value="Genomic_DNA"/>
</dbReference>
<organism evidence="1 2">
    <name type="scientific">Roseibium denhamense</name>
    <dbReference type="NCBI Taxonomy" id="76305"/>
    <lineage>
        <taxon>Bacteria</taxon>
        <taxon>Pseudomonadati</taxon>
        <taxon>Pseudomonadota</taxon>
        <taxon>Alphaproteobacteria</taxon>
        <taxon>Hyphomicrobiales</taxon>
        <taxon>Stappiaceae</taxon>
        <taxon>Roseibium</taxon>
    </lineage>
</organism>
<proteinExistence type="predicted"/>
<accession>A0ABY1PMK4</accession>